<sequence>MNTSHKKEKQLLQLSIYGALLLAVIAIIWGFLISSQMVVFDGLYSLISVKLSFLSLLSANFIRKRDSKRFPFGKQMVEPIVLLVKYTAILLLCITAIISSGMTLFSGGAEVNFGYAMLYALLSTVLCFGVYMHLKKESSQLGFVQAEANQWKMDMYLSAAVLLGFIVALLVSSTSYAHFTPYIDPLMVIIVAGAFLKVPITEMVKACREILEMAPEESIQANYEQLFNTIKQEEKIEKMYVRLAKVGGTLFVEVDFILNEHSLIQTVDQQDDIREKIKRATDHLPYQKWLTISFTKDEKWAV</sequence>
<comment type="caution">
    <text evidence="8">The sequence shown here is derived from an EMBL/GenBank/DDBJ whole genome shotgun (WGS) entry which is preliminary data.</text>
</comment>
<evidence type="ECO:0000256" key="3">
    <source>
        <dbReference type="ARBA" id="ARBA00022692"/>
    </source>
</evidence>
<dbReference type="EMBL" id="BAUU01000018">
    <property type="protein sequence ID" value="GAE31292.1"/>
    <property type="molecule type" value="Genomic_DNA"/>
</dbReference>
<dbReference type="GO" id="GO:0006882">
    <property type="term" value="P:intracellular zinc ion homeostasis"/>
    <property type="evidence" value="ECO:0007669"/>
    <property type="project" value="TreeGrafter"/>
</dbReference>
<keyword evidence="3 6" id="KW-0812">Transmembrane</keyword>
<feature type="transmembrane region" description="Helical" evidence="6">
    <location>
        <begin position="155"/>
        <end position="176"/>
    </location>
</feature>
<dbReference type="GO" id="GO:0015341">
    <property type="term" value="F:zinc efflux antiporter activity"/>
    <property type="evidence" value="ECO:0007669"/>
    <property type="project" value="TreeGrafter"/>
</dbReference>
<protein>
    <submittedName>
        <fullName evidence="8">Cobalt-zinc-cadmium resistance protein</fullName>
    </submittedName>
</protein>
<dbReference type="SUPFAM" id="SSF161111">
    <property type="entry name" value="Cation efflux protein transmembrane domain-like"/>
    <property type="match status" value="1"/>
</dbReference>
<feature type="domain" description="Cation efflux protein transmembrane" evidence="7">
    <location>
        <begin position="13"/>
        <end position="211"/>
    </location>
</feature>
<dbReference type="InterPro" id="IPR058533">
    <property type="entry name" value="Cation_efflux_TM"/>
</dbReference>
<feature type="transmembrane region" description="Helical" evidence="6">
    <location>
        <begin position="113"/>
        <end position="134"/>
    </location>
</feature>
<dbReference type="Proteomes" id="UP000018895">
    <property type="component" value="Unassembled WGS sequence"/>
</dbReference>
<feature type="transmembrane region" description="Helical" evidence="6">
    <location>
        <begin position="43"/>
        <end position="62"/>
    </location>
</feature>
<evidence type="ECO:0000256" key="5">
    <source>
        <dbReference type="ARBA" id="ARBA00023136"/>
    </source>
</evidence>
<dbReference type="AlphaFoldDB" id="W4QH89"/>
<evidence type="ECO:0000313" key="9">
    <source>
        <dbReference type="Proteomes" id="UP000018895"/>
    </source>
</evidence>
<accession>W4QH89</accession>
<keyword evidence="9" id="KW-1185">Reference proteome</keyword>
<organism evidence="8 9">
    <name type="scientific">Halalkalibacter hemicellulosilyticusJCM 9152</name>
    <dbReference type="NCBI Taxonomy" id="1236971"/>
    <lineage>
        <taxon>Bacteria</taxon>
        <taxon>Bacillati</taxon>
        <taxon>Bacillota</taxon>
        <taxon>Bacilli</taxon>
        <taxon>Bacillales</taxon>
        <taxon>Bacillaceae</taxon>
        <taxon>Halalkalibacter</taxon>
    </lineage>
</organism>
<evidence type="ECO:0000256" key="2">
    <source>
        <dbReference type="ARBA" id="ARBA00022448"/>
    </source>
</evidence>
<dbReference type="GO" id="GO:0015086">
    <property type="term" value="F:cadmium ion transmembrane transporter activity"/>
    <property type="evidence" value="ECO:0007669"/>
    <property type="project" value="TreeGrafter"/>
</dbReference>
<dbReference type="InterPro" id="IPR027469">
    <property type="entry name" value="Cation_efflux_TMD_sf"/>
</dbReference>
<dbReference type="PANTHER" id="PTHR43840:SF15">
    <property type="entry name" value="MITOCHONDRIAL METAL TRANSPORTER 1-RELATED"/>
    <property type="match status" value="1"/>
</dbReference>
<keyword evidence="5 6" id="KW-0472">Membrane</keyword>
<dbReference type="STRING" id="1236971.JCM9152_2749"/>
<evidence type="ECO:0000256" key="6">
    <source>
        <dbReference type="SAM" id="Phobius"/>
    </source>
</evidence>
<evidence type="ECO:0000256" key="4">
    <source>
        <dbReference type="ARBA" id="ARBA00022989"/>
    </source>
</evidence>
<dbReference type="Gene3D" id="1.20.1510.10">
    <property type="entry name" value="Cation efflux protein transmembrane domain"/>
    <property type="match status" value="1"/>
</dbReference>
<evidence type="ECO:0000313" key="8">
    <source>
        <dbReference type="EMBL" id="GAE31292.1"/>
    </source>
</evidence>
<feature type="transmembrane region" description="Helical" evidence="6">
    <location>
        <begin position="12"/>
        <end position="31"/>
    </location>
</feature>
<evidence type="ECO:0000259" key="7">
    <source>
        <dbReference type="Pfam" id="PF01545"/>
    </source>
</evidence>
<dbReference type="InterPro" id="IPR050291">
    <property type="entry name" value="CDF_Transporter"/>
</dbReference>
<dbReference type="OrthoDB" id="2388015at2"/>
<feature type="transmembrane region" description="Helical" evidence="6">
    <location>
        <begin position="83"/>
        <end position="107"/>
    </location>
</feature>
<comment type="subcellular location">
    <subcellularLocation>
        <location evidence="1">Membrane</location>
        <topology evidence="1">Multi-pass membrane protein</topology>
    </subcellularLocation>
</comment>
<dbReference type="GO" id="GO:0015093">
    <property type="term" value="F:ferrous iron transmembrane transporter activity"/>
    <property type="evidence" value="ECO:0007669"/>
    <property type="project" value="TreeGrafter"/>
</dbReference>
<evidence type="ECO:0000256" key="1">
    <source>
        <dbReference type="ARBA" id="ARBA00004141"/>
    </source>
</evidence>
<dbReference type="Pfam" id="PF01545">
    <property type="entry name" value="Cation_efflux"/>
    <property type="match status" value="1"/>
</dbReference>
<proteinExistence type="predicted"/>
<reference evidence="8" key="1">
    <citation type="journal article" date="2014" name="Genome Announc.">
        <title>Draft Genome Sequences of Three Alkaliphilic Bacillus Strains, Bacillus wakoensis JCM 9140T, Bacillus akibai JCM 9157T, and Bacillus hemicellulosilyticus JCM 9152T.</title>
        <authorList>
            <person name="Yuki M."/>
            <person name="Oshima K."/>
            <person name="Suda W."/>
            <person name="Oshida Y."/>
            <person name="Kitamura K."/>
            <person name="Iida T."/>
            <person name="Hattori M."/>
            <person name="Ohkuma M."/>
        </authorList>
    </citation>
    <scope>NUCLEOTIDE SEQUENCE [LARGE SCALE GENOMIC DNA]</scope>
    <source>
        <strain evidence="8">JCM 9152</strain>
    </source>
</reference>
<keyword evidence="4 6" id="KW-1133">Transmembrane helix</keyword>
<dbReference type="PANTHER" id="PTHR43840">
    <property type="entry name" value="MITOCHONDRIAL METAL TRANSPORTER 1-RELATED"/>
    <property type="match status" value="1"/>
</dbReference>
<dbReference type="RefSeq" id="WP_052015906.1">
    <property type="nucleotide sequence ID" value="NZ_BAUU01000018.1"/>
</dbReference>
<gene>
    <name evidence="8" type="ORF">JCM9152_2749</name>
</gene>
<dbReference type="GO" id="GO:0005886">
    <property type="term" value="C:plasma membrane"/>
    <property type="evidence" value="ECO:0007669"/>
    <property type="project" value="TreeGrafter"/>
</dbReference>
<keyword evidence="2" id="KW-0813">Transport</keyword>
<name>W4QH89_9BACI</name>
<feature type="transmembrane region" description="Helical" evidence="6">
    <location>
        <begin position="182"/>
        <end position="200"/>
    </location>
</feature>